<organism evidence="1 2">
    <name type="scientific">Eubacterium callanderi</name>
    <dbReference type="NCBI Taxonomy" id="53442"/>
    <lineage>
        <taxon>Bacteria</taxon>
        <taxon>Bacillati</taxon>
        <taxon>Bacillota</taxon>
        <taxon>Clostridia</taxon>
        <taxon>Eubacteriales</taxon>
        <taxon>Eubacteriaceae</taxon>
        <taxon>Eubacterium</taxon>
    </lineage>
</organism>
<gene>
    <name evidence="1" type="ordered locus">ELI_4319</name>
</gene>
<dbReference type="Proteomes" id="UP000006873">
    <property type="component" value="Chromosome"/>
</dbReference>
<accession>E3GQG7</accession>
<keyword evidence="2" id="KW-1185">Reference proteome</keyword>
<reference evidence="1 2" key="2">
    <citation type="journal article" date="2011" name="J. Bacteriol.">
        <title>Complete genome sequence of a carbon monoxide-utilizing acetogen, Eubacterium limosum KIST612.</title>
        <authorList>
            <person name="Roh H."/>
            <person name="Ko H.J."/>
            <person name="Kim D."/>
            <person name="Choi D.G."/>
            <person name="Park S."/>
            <person name="Kim S."/>
            <person name="Chang I.S."/>
            <person name="Choi I.G."/>
        </authorList>
    </citation>
    <scope>NUCLEOTIDE SEQUENCE [LARGE SCALE GENOMIC DNA]</scope>
    <source>
        <strain evidence="1 2">KIST612</strain>
    </source>
</reference>
<name>E3GQG7_9FIRM</name>
<evidence type="ECO:0000313" key="1">
    <source>
        <dbReference type="EMBL" id="ADO39259.1"/>
    </source>
</evidence>
<dbReference type="KEGG" id="elm:ELI_4319"/>
<dbReference type="AlphaFoldDB" id="E3GQG7"/>
<dbReference type="HOGENOM" id="CLU_3424717_0_0_9"/>
<reference key="1">
    <citation type="submission" date="2010-09" db="EMBL/GenBank/DDBJ databases">
        <authorList>
            <person name="Roh H."/>
            <person name="Ko H.-J."/>
            <person name="Kim D."/>
            <person name="Choi D.G."/>
            <person name="Park S."/>
            <person name="Kim S."/>
            <person name="Kim K.H."/>
            <person name="Chang I.S."/>
            <person name="Choi I.-G."/>
        </authorList>
    </citation>
    <scope>NUCLEOTIDE SEQUENCE</scope>
    <source>
        <strain>KIST612</strain>
    </source>
</reference>
<sequence length="22" mass="2670">MMYYNPIRKLLEEIELAEKSAK</sequence>
<dbReference type="EMBL" id="CP002273">
    <property type="protein sequence ID" value="ADO39259.1"/>
    <property type="molecule type" value="Genomic_DNA"/>
</dbReference>
<protein>
    <submittedName>
        <fullName evidence="1">Uncharacterized protein</fullName>
    </submittedName>
</protein>
<proteinExistence type="predicted"/>
<evidence type="ECO:0000313" key="2">
    <source>
        <dbReference type="Proteomes" id="UP000006873"/>
    </source>
</evidence>